<evidence type="ECO:0000256" key="2">
    <source>
        <dbReference type="SAM" id="MobiDB-lite"/>
    </source>
</evidence>
<dbReference type="GO" id="GO:0035091">
    <property type="term" value="F:phosphatidylinositol binding"/>
    <property type="evidence" value="ECO:0007669"/>
    <property type="project" value="InterPro"/>
</dbReference>
<feature type="compositionally biased region" description="Polar residues" evidence="2">
    <location>
        <begin position="699"/>
        <end position="709"/>
    </location>
</feature>
<evidence type="ECO:0000313" key="7">
    <source>
        <dbReference type="Proteomes" id="UP000027361"/>
    </source>
</evidence>
<evidence type="ECO:0000259" key="3">
    <source>
        <dbReference type="PROSITE" id="PS50132"/>
    </source>
</evidence>
<dbReference type="GeneID" id="25262305"/>
<dbReference type="EMBL" id="JMSN01000012">
    <property type="protein sequence ID" value="KDN52277.1"/>
    <property type="molecule type" value="Genomic_DNA"/>
</dbReference>
<dbReference type="OMA" id="AMYVVEV"/>
<dbReference type="Pfam" id="PF02194">
    <property type="entry name" value="PXA"/>
    <property type="match status" value="1"/>
</dbReference>
<dbReference type="InterPro" id="IPR013937">
    <property type="entry name" value="Sorting_nexin_C"/>
</dbReference>
<evidence type="ECO:0008006" key="8">
    <source>
        <dbReference type="Google" id="ProtNLM"/>
    </source>
</evidence>
<dbReference type="InParanoid" id="A0A066WE97"/>
<name>A0A066WE97_TILAU</name>
<accession>A0A066WE97</accession>
<feature type="region of interest" description="Disordered" evidence="2">
    <location>
        <begin position="691"/>
        <end position="713"/>
    </location>
</feature>
<dbReference type="Pfam" id="PF00615">
    <property type="entry name" value="RGS"/>
    <property type="match status" value="1"/>
</dbReference>
<dbReference type="RefSeq" id="XP_013245119.1">
    <property type="nucleotide sequence ID" value="XM_013389665.1"/>
</dbReference>
<dbReference type="PROSITE" id="PS50195">
    <property type="entry name" value="PX"/>
    <property type="match status" value="1"/>
</dbReference>
<dbReference type="PROSITE" id="PS50132">
    <property type="entry name" value="RGS"/>
    <property type="match status" value="1"/>
</dbReference>
<evidence type="ECO:0000259" key="4">
    <source>
        <dbReference type="PROSITE" id="PS50195"/>
    </source>
</evidence>
<dbReference type="SMART" id="SM00313">
    <property type="entry name" value="PXA"/>
    <property type="match status" value="1"/>
</dbReference>
<dbReference type="InterPro" id="IPR003114">
    <property type="entry name" value="Phox_assoc"/>
</dbReference>
<organism evidence="6 7">
    <name type="scientific">Tilletiaria anomala (strain ATCC 24038 / CBS 436.72 / UBC 951)</name>
    <dbReference type="NCBI Taxonomy" id="1037660"/>
    <lineage>
        <taxon>Eukaryota</taxon>
        <taxon>Fungi</taxon>
        <taxon>Dikarya</taxon>
        <taxon>Basidiomycota</taxon>
        <taxon>Ustilaginomycotina</taxon>
        <taxon>Exobasidiomycetes</taxon>
        <taxon>Georgefischeriales</taxon>
        <taxon>Tilletiariaceae</taxon>
        <taxon>Tilletiaria</taxon>
    </lineage>
</organism>
<protein>
    <recommendedName>
        <fullName evidence="8">PhoX domain-containing protein</fullName>
    </recommendedName>
</protein>
<dbReference type="InterPro" id="IPR036871">
    <property type="entry name" value="PX_dom_sf"/>
</dbReference>
<dbReference type="Gene3D" id="1.10.167.10">
    <property type="entry name" value="Regulator of G-protein Signalling 4, domain 2"/>
    <property type="match status" value="1"/>
</dbReference>
<feature type="domain" description="RGS" evidence="3">
    <location>
        <begin position="363"/>
        <end position="511"/>
    </location>
</feature>
<dbReference type="FunCoup" id="A0A066WE97">
    <property type="interactions" value="341"/>
</dbReference>
<dbReference type="Pfam" id="PF00787">
    <property type="entry name" value="PX"/>
    <property type="match status" value="1"/>
</dbReference>
<dbReference type="PANTHER" id="PTHR22775:SF3">
    <property type="entry name" value="SORTING NEXIN-13"/>
    <property type="match status" value="1"/>
</dbReference>
<dbReference type="InterPro" id="IPR036305">
    <property type="entry name" value="RGS_sf"/>
</dbReference>
<dbReference type="OrthoDB" id="120967at2759"/>
<dbReference type="SUPFAM" id="SSF64268">
    <property type="entry name" value="PX domain"/>
    <property type="match status" value="1"/>
</dbReference>
<dbReference type="AlphaFoldDB" id="A0A066WE97"/>
<dbReference type="PANTHER" id="PTHR22775">
    <property type="entry name" value="SORTING NEXIN"/>
    <property type="match status" value="1"/>
</dbReference>
<comment type="similarity">
    <text evidence="1">Belongs to the sorting nexin family.</text>
</comment>
<dbReference type="Gene3D" id="3.30.1520.10">
    <property type="entry name" value="Phox-like domain"/>
    <property type="match status" value="1"/>
</dbReference>
<evidence type="ECO:0000313" key="6">
    <source>
        <dbReference type="EMBL" id="KDN52277.1"/>
    </source>
</evidence>
<dbReference type="InterPro" id="IPR044926">
    <property type="entry name" value="RGS_subdomain_2"/>
</dbReference>
<dbReference type="SUPFAM" id="SSF48097">
    <property type="entry name" value="Regulator of G-protein signaling, RGS"/>
    <property type="match status" value="1"/>
</dbReference>
<dbReference type="HOGENOM" id="CLU_002131_1_0_1"/>
<feature type="region of interest" description="Disordered" evidence="2">
    <location>
        <begin position="1081"/>
        <end position="1105"/>
    </location>
</feature>
<dbReference type="PROSITE" id="PS51207">
    <property type="entry name" value="PXA"/>
    <property type="match status" value="1"/>
</dbReference>
<feature type="domain" description="PX" evidence="4">
    <location>
        <begin position="795"/>
        <end position="916"/>
    </location>
</feature>
<dbReference type="Pfam" id="PF08628">
    <property type="entry name" value="Nexin_C"/>
    <property type="match status" value="1"/>
</dbReference>
<dbReference type="STRING" id="1037660.A0A066WE97"/>
<comment type="caution">
    <text evidence="6">The sequence shown here is derived from an EMBL/GenBank/DDBJ whole genome shotgun (WGS) entry which is preliminary data.</text>
</comment>
<feature type="region of interest" description="Disordered" evidence="2">
    <location>
        <begin position="44"/>
        <end position="63"/>
    </location>
</feature>
<feature type="domain" description="PXA" evidence="5">
    <location>
        <begin position="13"/>
        <end position="235"/>
    </location>
</feature>
<gene>
    <name evidence="6" type="ORF">K437DRAFT_220920</name>
</gene>
<dbReference type="SMART" id="SM00312">
    <property type="entry name" value="PX"/>
    <property type="match status" value="1"/>
</dbReference>
<dbReference type="InterPro" id="IPR016137">
    <property type="entry name" value="RGS"/>
</dbReference>
<sequence length="1165" mass="127372">MADCAARPLHATSSEVSAAGDELIRLILRDFVRKWHDPLANGEGEARTLAHSPGPQNAAGETPGLSFPRAVEITIRHTIALLIAKAQSMDVPHLAMARILPLVTAHVEEYRKAELSLLGDSWAARRSGPSVSASVADLDVQDDLFVAGKYLHGRLHSAVGSLSNPSSKATEQNHLRHMVERALRALLPQKERDSRAVLVTVRELVACTVMQPIVDLISDPDFFNQLLIQKAGAALEEHRMVQRLREAIDKQAQSPNVQVKDASSAPMKAPKVSKVDNLDAFDALARSIAKSNSIMDVRRLRNDINMQIRKAKLAMDEQPQSIRARSQLEKLKQALSAADQKVVALGGQRADASRSAGAVSDVTLLQILNNPSSMGYFMEFMDRQRKSPVIQFWLAVESFKDPLEAIDMDGDGSSATDQASGEPSSAIIKTLEDDIRFFVDAYYSSPLVQIGVRERLAAEAFLSKGSSGSISSTDLRRARQSVLRAQTQVLESMLDDDWPAFKASALYHRAAEDFRSSIPSQVPSEDPARAIGTELRPVPTDIQRFGTRTTTNISASAKVKLFGEESASERDGVFGDRASVRGTRNTNLDFLTTTQCRDRDGRSPLFSEPLFDEEVEDIGIASPQSGSDSDYVQVERMDAIQHALTSIIGADDDRRHGTVREDVQLPEAERLDEFGRPRALIVEDAAAQKAATKAASSQNPIGSGQQTPTADGAPTENALAVVPVEMLSAKLKQLESQATVITALVQKAELTGAPAKERRVLLKSLETVKLETAEITWQRRQAELVQGKGRIVPGRTQVKINAHTIAKDSDGKEHALYLIEVGILAEAEERLLSGWIVPRRYSEFWSLHQELKDKVDRVRALETDLPGRRLVSITHAAFVETRRVGLERYLQKLIQVPAAAESDELRAFLAPQARKDTRTEKSNSALPGNSILQTLFKGVGGVAEGLDDLIYLPSMLDIVTQQLSSQSPISIWPAAVTPRSLPSASALPSALVDKAQTKSGASTAQLQEASSTASPLCDLLIEIFELKVGNNWLRRQAIVVLLQQLLAGTIDGKVREAVAEATSPPALLRHLQSFKDGLWPKGELKEPGVPRTPAQKASARDSANQKVSTLIPNLAANFIGRQNARKGVRTVFSMVQNQRLNKHLIYTILDLIFDELFPNNAYETC</sequence>
<keyword evidence="7" id="KW-1185">Reference proteome</keyword>
<evidence type="ECO:0000259" key="5">
    <source>
        <dbReference type="PROSITE" id="PS51207"/>
    </source>
</evidence>
<dbReference type="Proteomes" id="UP000027361">
    <property type="component" value="Unassembled WGS sequence"/>
</dbReference>
<dbReference type="InterPro" id="IPR001683">
    <property type="entry name" value="PX_dom"/>
</dbReference>
<dbReference type="SMART" id="SM00315">
    <property type="entry name" value="RGS"/>
    <property type="match status" value="1"/>
</dbReference>
<proteinExistence type="inferred from homology"/>
<reference evidence="6 7" key="1">
    <citation type="submission" date="2014-05" db="EMBL/GenBank/DDBJ databases">
        <title>Draft genome sequence of a rare smut relative, Tilletiaria anomala UBC 951.</title>
        <authorList>
            <consortium name="DOE Joint Genome Institute"/>
            <person name="Toome M."/>
            <person name="Kuo A."/>
            <person name="Henrissat B."/>
            <person name="Lipzen A."/>
            <person name="Tritt A."/>
            <person name="Yoshinaga Y."/>
            <person name="Zane M."/>
            <person name="Barry K."/>
            <person name="Grigoriev I.V."/>
            <person name="Spatafora J.W."/>
            <person name="Aimea M.C."/>
        </authorList>
    </citation>
    <scope>NUCLEOTIDE SEQUENCE [LARGE SCALE GENOMIC DNA]</scope>
    <source>
        <strain evidence="6 7">UBC 951</strain>
    </source>
</reference>
<evidence type="ECO:0000256" key="1">
    <source>
        <dbReference type="ARBA" id="ARBA00010883"/>
    </source>
</evidence>